<comment type="catalytic activity">
    <reaction evidence="5">
        <text>trans-aconitate + S-adenosyl-L-methionine = (E)-3-(methoxycarbonyl)pent-2-enedioate + S-adenosyl-L-homocysteine</text>
        <dbReference type="Rhea" id="RHEA:14969"/>
        <dbReference type="ChEBI" id="CHEBI:15708"/>
        <dbReference type="ChEBI" id="CHEBI:57470"/>
        <dbReference type="ChEBI" id="CHEBI:57856"/>
        <dbReference type="ChEBI" id="CHEBI:59789"/>
        <dbReference type="EC" id="2.1.1.144"/>
    </reaction>
</comment>
<dbReference type="NCBIfam" id="NF002463">
    <property type="entry name" value="PRK01683.1"/>
    <property type="match status" value="1"/>
</dbReference>
<feature type="domain" description="Methyltransferase" evidence="6">
    <location>
        <begin position="35"/>
        <end position="124"/>
    </location>
</feature>
<keyword evidence="1 5" id="KW-0963">Cytoplasm</keyword>
<comment type="subcellular location">
    <subcellularLocation>
        <location evidence="5">Cytoplasm</location>
    </subcellularLocation>
</comment>
<accession>A0ABV2IUJ5</accession>
<dbReference type="PANTHER" id="PTHR43861:SF1">
    <property type="entry name" value="TRANS-ACONITATE 2-METHYLTRANSFERASE"/>
    <property type="match status" value="1"/>
</dbReference>
<evidence type="ECO:0000313" key="7">
    <source>
        <dbReference type="EMBL" id="MET3612157.1"/>
    </source>
</evidence>
<dbReference type="SUPFAM" id="SSF53335">
    <property type="entry name" value="S-adenosyl-L-methionine-dependent methyltransferases"/>
    <property type="match status" value="1"/>
</dbReference>
<keyword evidence="2 5" id="KW-0489">Methyltransferase</keyword>
<dbReference type="InterPro" id="IPR023506">
    <property type="entry name" value="Trans-aconitate_MeTrfase"/>
</dbReference>
<evidence type="ECO:0000256" key="4">
    <source>
        <dbReference type="ARBA" id="ARBA00022691"/>
    </source>
</evidence>
<evidence type="ECO:0000256" key="5">
    <source>
        <dbReference type="HAMAP-Rule" id="MF_00560"/>
    </source>
</evidence>
<keyword evidence="4 5" id="KW-0949">S-adenosyl-L-methionine</keyword>
<comment type="function">
    <text evidence="5">Catalyzes the S-adenosylmethionine monomethyl esterification of trans-aconitate.</text>
</comment>
<keyword evidence="8" id="KW-1185">Reference proteome</keyword>
<dbReference type="PANTHER" id="PTHR43861">
    <property type="entry name" value="TRANS-ACONITATE 2-METHYLTRANSFERASE-RELATED"/>
    <property type="match status" value="1"/>
</dbReference>
<dbReference type="Gene3D" id="1.10.150.290">
    <property type="entry name" value="S-adenosyl-L-methionine-dependent methyltransferases"/>
    <property type="match status" value="1"/>
</dbReference>
<dbReference type="RefSeq" id="WP_354554740.1">
    <property type="nucleotide sequence ID" value="NZ_JBEPMB010000001.1"/>
</dbReference>
<dbReference type="GO" id="GO:0032259">
    <property type="term" value="P:methylation"/>
    <property type="evidence" value="ECO:0007669"/>
    <property type="project" value="UniProtKB-KW"/>
</dbReference>
<reference evidence="7 8" key="1">
    <citation type="submission" date="2024-06" db="EMBL/GenBank/DDBJ databases">
        <title>Genomic Encyclopedia of Type Strains, Phase IV (KMG-IV): sequencing the most valuable type-strain genomes for metagenomic binning, comparative biology and taxonomic classification.</title>
        <authorList>
            <person name="Goeker M."/>
        </authorList>
    </citation>
    <scope>NUCLEOTIDE SEQUENCE [LARGE SCALE GENOMIC DNA]</scope>
    <source>
        <strain evidence="7 8">DSM 29780</strain>
    </source>
</reference>
<dbReference type="Proteomes" id="UP001549047">
    <property type="component" value="Unassembled WGS sequence"/>
</dbReference>
<dbReference type="GO" id="GO:0030798">
    <property type="term" value="F:trans-aconitate 2-methyltransferase activity"/>
    <property type="evidence" value="ECO:0007669"/>
    <property type="project" value="UniProtKB-EC"/>
</dbReference>
<keyword evidence="3 5" id="KW-0808">Transferase</keyword>
<protein>
    <recommendedName>
        <fullName evidence="5">Trans-aconitate 2-methyltransferase</fullName>
        <ecNumber evidence="5">2.1.1.144</ecNumber>
    </recommendedName>
</protein>
<proteinExistence type="inferred from homology"/>
<evidence type="ECO:0000256" key="3">
    <source>
        <dbReference type="ARBA" id="ARBA00022679"/>
    </source>
</evidence>
<dbReference type="InterPro" id="IPR041698">
    <property type="entry name" value="Methyltransf_25"/>
</dbReference>
<dbReference type="EMBL" id="JBEPMB010000001">
    <property type="protein sequence ID" value="MET3612157.1"/>
    <property type="molecule type" value="Genomic_DNA"/>
</dbReference>
<comment type="caution">
    <text evidence="7">The sequence shown here is derived from an EMBL/GenBank/DDBJ whole genome shotgun (WGS) entry which is preliminary data.</text>
</comment>
<dbReference type="HAMAP" id="MF_00560">
    <property type="entry name" value="Tran_acon_Me_trans"/>
    <property type="match status" value="1"/>
</dbReference>
<organism evidence="7 8">
    <name type="scientific">Rhizobium aquaticum</name>
    <dbReference type="NCBI Taxonomy" id="1549636"/>
    <lineage>
        <taxon>Bacteria</taxon>
        <taxon>Pseudomonadati</taxon>
        <taxon>Pseudomonadota</taxon>
        <taxon>Alphaproteobacteria</taxon>
        <taxon>Hyphomicrobiales</taxon>
        <taxon>Rhizobiaceae</taxon>
        <taxon>Rhizobium/Agrobacterium group</taxon>
        <taxon>Rhizobium</taxon>
    </lineage>
</organism>
<gene>
    <name evidence="5" type="primary">tam</name>
    <name evidence="7" type="ORF">ABID16_000462</name>
</gene>
<evidence type="ECO:0000256" key="1">
    <source>
        <dbReference type="ARBA" id="ARBA00022490"/>
    </source>
</evidence>
<dbReference type="Gene3D" id="3.40.50.150">
    <property type="entry name" value="Vaccinia Virus protein VP39"/>
    <property type="match status" value="1"/>
</dbReference>
<evidence type="ECO:0000259" key="6">
    <source>
        <dbReference type="Pfam" id="PF13649"/>
    </source>
</evidence>
<dbReference type="CDD" id="cd02440">
    <property type="entry name" value="AdoMet_MTases"/>
    <property type="match status" value="1"/>
</dbReference>
<dbReference type="InterPro" id="IPR023149">
    <property type="entry name" value="Trans_acon_MeTrfase_C"/>
</dbReference>
<evidence type="ECO:0000313" key="8">
    <source>
        <dbReference type="Proteomes" id="UP001549047"/>
    </source>
</evidence>
<dbReference type="InterPro" id="IPR029063">
    <property type="entry name" value="SAM-dependent_MTases_sf"/>
</dbReference>
<comment type="similarity">
    <text evidence="5">Belongs to the methyltransferase superfamily. Tam family.</text>
</comment>
<name>A0ABV2IUJ5_9HYPH</name>
<dbReference type="EC" id="2.1.1.144" evidence="5"/>
<sequence length="257" mass="28766">MAWSPAQYLKFEDERTRPARDLLAQVPLDAPALAIDMGCGPGNSTELIAERFSSARVEGMDSDENMLEAARKRLPSLTFSQGDLETWLPGEKADLLYANAVFQWVPEQLAVLKRLMRQGLKPGGVLAIQMPDNLTEPTHRLMEETALSGPWGHRFAGGKGKRPGMPTPADYMNALNPLSSRVDLWHTVYYHPLANAEAIVEWVKGTGLRPWLDLLEEKNRPAYLEAYTDAIRKAYPPLDDGRVLLRFPRLFVVATKV</sequence>
<dbReference type="Pfam" id="PF13649">
    <property type="entry name" value="Methyltransf_25"/>
    <property type="match status" value="1"/>
</dbReference>
<evidence type="ECO:0000256" key="2">
    <source>
        <dbReference type="ARBA" id="ARBA00022603"/>
    </source>
</evidence>